<dbReference type="GO" id="GO:0016747">
    <property type="term" value="F:acyltransferase activity, transferring groups other than amino-acyl groups"/>
    <property type="evidence" value="ECO:0007669"/>
    <property type="project" value="InterPro"/>
</dbReference>
<dbReference type="SUPFAM" id="SSF55729">
    <property type="entry name" value="Acyl-CoA N-acyltransferases (Nat)"/>
    <property type="match status" value="1"/>
</dbReference>
<dbReference type="RefSeq" id="WP_038193234.1">
    <property type="nucleotide sequence ID" value="NZ_JRWP01000059.1"/>
</dbReference>
<keyword evidence="1 4" id="KW-0808">Transferase</keyword>
<protein>
    <submittedName>
        <fullName evidence="4">GCN5 family acetyltransferase</fullName>
    </submittedName>
</protein>
<evidence type="ECO:0000256" key="1">
    <source>
        <dbReference type="ARBA" id="ARBA00022679"/>
    </source>
</evidence>
<evidence type="ECO:0000313" key="5">
    <source>
        <dbReference type="Proteomes" id="UP000030451"/>
    </source>
</evidence>
<gene>
    <name evidence="4" type="ORF">NM06_19750</name>
</gene>
<name>A0A0A5HN36_PHOS4</name>
<comment type="caution">
    <text evidence="4">The sequence shown here is derived from an EMBL/GenBank/DDBJ whole genome shotgun (WGS) entry which is preliminary data.</text>
</comment>
<dbReference type="AlphaFoldDB" id="A0A0A5HN36"/>
<dbReference type="CDD" id="cd04301">
    <property type="entry name" value="NAT_SF"/>
    <property type="match status" value="1"/>
</dbReference>
<dbReference type="EMBL" id="JRWP01000059">
    <property type="protein sequence ID" value="KGY06962.1"/>
    <property type="molecule type" value="Genomic_DNA"/>
</dbReference>
<dbReference type="Gene3D" id="3.40.630.30">
    <property type="match status" value="1"/>
</dbReference>
<dbReference type="InterPro" id="IPR016181">
    <property type="entry name" value="Acyl_CoA_acyltransferase"/>
</dbReference>
<accession>A0A0A5HN36</accession>
<dbReference type="Proteomes" id="UP000030451">
    <property type="component" value="Unassembled WGS sequence"/>
</dbReference>
<feature type="domain" description="N-acetyltransferase" evidence="3">
    <location>
        <begin position="2"/>
        <end position="144"/>
    </location>
</feature>
<dbReference type="InterPro" id="IPR000182">
    <property type="entry name" value="GNAT_dom"/>
</dbReference>
<organism evidence="4 5">
    <name type="scientific">Photobacterium sp. (strain ATCC 43367)</name>
    <dbReference type="NCBI Taxonomy" id="379097"/>
    <lineage>
        <taxon>Bacteria</taxon>
        <taxon>Pseudomonadati</taxon>
        <taxon>Pseudomonadota</taxon>
        <taxon>Gammaproteobacteria</taxon>
        <taxon>Vibrionales</taxon>
        <taxon>Vibrionaceae</taxon>
        <taxon>Vibrio</taxon>
        <taxon>Vibrio oreintalis group</taxon>
    </lineage>
</organism>
<reference evidence="4 5" key="1">
    <citation type="submission" date="2014-10" db="EMBL/GenBank/DDBJ databases">
        <title>Genome sequencing of Vibrio sinaloensis T08.</title>
        <authorList>
            <person name="Chan K.-G."/>
            <person name="Mohamad N.I."/>
        </authorList>
    </citation>
    <scope>NUCLEOTIDE SEQUENCE [LARGE SCALE GENOMIC DNA]</scope>
    <source>
        <strain evidence="4 5">T08</strain>
    </source>
</reference>
<dbReference type="PANTHER" id="PTHR43877">
    <property type="entry name" value="AMINOALKYLPHOSPHONATE N-ACETYLTRANSFERASE-RELATED-RELATED"/>
    <property type="match status" value="1"/>
</dbReference>
<evidence type="ECO:0000256" key="2">
    <source>
        <dbReference type="ARBA" id="ARBA00023315"/>
    </source>
</evidence>
<dbReference type="OrthoDB" id="1821130at2"/>
<dbReference type="STRING" id="379097.SE23_03180"/>
<dbReference type="Pfam" id="PF00583">
    <property type="entry name" value="Acetyltransf_1"/>
    <property type="match status" value="1"/>
</dbReference>
<dbReference type="PANTHER" id="PTHR43877:SF2">
    <property type="entry name" value="AMINOALKYLPHOSPHONATE N-ACETYLTRANSFERASE-RELATED"/>
    <property type="match status" value="1"/>
</dbReference>
<evidence type="ECO:0000259" key="3">
    <source>
        <dbReference type="PROSITE" id="PS51186"/>
    </source>
</evidence>
<proteinExistence type="predicted"/>
<dbReference type="PROSITE" id="PS51186">
    <property type="entry name" value="GNAT"/>
    <property type="match status" value="1"/>
</dbReference>
<sequence length="144" mass="16106">MITYREMDISDYAQVAALWRETEHMLLRDADSKQSISQYLVRNPGLSYIAQKDKVIVGCVLVGTDGRRGYLQHLAVSNEERGSGIGKHLVSLSINALAQIGIAKTHLFVANDNPKAQAFYQSQGWQPRDEVRMFSFNSSSNSEV</sequence>
<evidence type="ECO:0000313" key="4">
    <source>
        <dbReference type="EMBL" id="KGY06962.1"/>
    </source>
</evidence>
<keyword evidence="2" id="KW-0012">Acyltransferase</keyword>
<dbReference type="InterPro" id="IPR050832">
    <property type="entry name" value="Bact_Acetyltransf"/>
</dbReference>